<dbReference type="PANTHER" id="PTHR46609">
    <property type="entry name" value="EXONUCLEASE, PHAGE-TYPE/RECB, C-TERMINAL DOMAIN-CONTAINING PROTEIN"/>
    <property type="match status" value="1"/>
</dbReference>
<reference evidence="3 4" key="1">
    <citation type="submission" date="2019-10" db="EMBL/GenBank/DDBJ databases">
        <authorList>
            <person name="Kazantseva O."/>
            <person name="Piligrimova E."/>
            <person name="Shadrin A."/>
            <person name="Zagorodny V."/>
        </authorList>
    </citation>
    <scope>NUCLEOTIDE SEQUENCE [LARGE SCALE GENOMIC DNA]</scope>
</reference>
<keyword evidence="1" id="KW-0175">Coiled coil</keyword>
<protein>
    <submittedName>
        <fullName evidence="3">YqaJ-domain containing exonuclease</fullName>
    </submittedName>
</protein>
<sequence>MANKKVTKIDALVVAETKDMSHEEWLNHRYDGIGGSEASTIAGINKYESPYSLYLRKRKIIPQREAGEAAYWGTILEDVVRKHFAKAINEERAEQGLPPLKIQRRNAILAHKDHNFMRTNLDGLVFGHELGTGVFEAKTASMMLANDWAGEDLPDNYMLQVQHNMMVTGLQYAYVAVLIGGNTYKHYFIPRDEELIQYLMQIEFNWWYNHFKAQVPPPTDGTQATKEALQAQYPNSNNYREGEVVHLPNIASGHAIKIEEAKAAIKTLEEYKTIYENELKAMIGDQEVVYADKHKITWKTASNGNRPLKIKLEATTELEKIRGQFVKNTQDKIKEINKLTAGLEKEAAKNRKETDKIIKAQNKEAEKFLKAAQKDLAKVQKAAEKEAKALEKKTGEPQEIPEYKVISAKRLEELQNDSSWLNYLDRAGVDNWSGIDYAYDLKRQEEPEESEEN</sequence>
<keyword evidence="3" id="KW-0378">Hydrolase</keyword>
<evidence type="ECO:0000256" key="1">
    <source>
        <dbReference type="SAM" id="Coils"/>
    </source>
</evidence>
<keyword evidence="3" id="KW-0540">Nuclease</keyword>
<gene>
    <name evidence="3" type="ORF">Sam112_gp45</name>
</gene>
<dbReference type="InterPro" id="IPR017482">
    <property type="entry name" value="Lambda-type_endonuclease"/>
</dbReference>
<dbReference type="GO" id="GO:0004527">
    <property type="term" value="F:exonuclease activity"/>
    <property type="evidence" value="ECO:0007669"/>
    <property type="project" value="UniProtKB-KW"/>
</dbReference>
<evidence type="ECO:0000259" key="2">
    <source>
        <dbReference type="Pfam" id="PF09588"/>
    </source>
</evidence>
<dbReference type="Pfam" id="PF25708">
    <property type="entry name" value="Phage_T7_Gp5_9"/>
    <property type="match status" value="1"/>
</dbReference>
<dbReference type="EMBL" id="MN604230">
    <property type="protein sequence ID" value="QGF21747.1"/>
    <property type="molecule type" value="Genomic_DNA"/>
</dbReference>
<dbReference type="InterPro" id="IPR011335">
    <property type="entry name" value="Restrct_endonuc-II-like"/>
</dbReference>
<name>A0A5Q2F788_9CAUD</name>
<dbReference type="Pfam" id="PF09588">
    <property type="entry name" value="YqaJ"/>
    <property type="match status" value="1"/>
</dbReference>
<accession>A0A5Q2F788</accession>
<feature type="coiled-coil region" evidence="1">
    <location>
        <begin position="326"/>
        <end position="393"/>
    </location>
</feature>
<dbReference type="NCBIfam" id="TIGR03033">
    <property type="entry name" value="phage_rel_nuc"/>
    <property type="match status" value="1"/>
</dbReference>
<dbReference type="InterPro" id="IPR058007">
    <property type="entry name" value="Gp5.9"/>
</dbReference>
<dbReference type="InterPro" id="IPR011604">
    <property type="entry name" value="PDDEXK-like_dom_sf"/>
</dbReference>
<keyword evidence="3" id="KW-0269">Exonuclease</keyword>
<evidence type="ECO:0000313" key="4">
    <source>
        <dbReference type="Proteomes" id="UP000343370"/>
    </source>
</evidence>
<dbReference type="SUPFAM" id="SSF52980">
    <property type="entry name" value="Restriction endonuclease-like"/>
    <property type="match status" value="1"/>
</dbReference>
<dbReference type="InterPro" id="IPR019080">
    <property type="entry name" value="YqaJ_viral_recombinase"/>
</dbReference>
<organism evidence="3 4">
    <name type="scientific">Bacillus phage vB_BcM_Sam112</name>
    <dbReference type="NCBI Taxonomy" id="2663324"/>
    <lineage>
        <taxon>Viruses</taxon>
        <taxon>Duplodnaviria</taxon>
        <taxon>Heunggongvirae</taxon>
        <taxon>Uroviricota</taxon>
        <taxon>Caudoviricetes</taxon>
        <taxon>Trautnerviridae</taxon>
        <taxon>Prospektnaukivirus</taxon>
        <taxon>Prospektnaukivirus sam112</taxon>
    </lineage>
</organism>
<dbReference type="Gene3D" id="3.90.320.10">
    <property type="match status" value="1"/>
</dbReference>
<feature type="domain" description="YqaJ viral recombinase" evidence="2">
    <location>
        <begin position="24"/>
        <end position="170"/>
    </location>
</feature>
<proteinExistence type="predicted"/>
<dbReference type="Proteomes" id="UP000343370">
    <property type="component" value="Segment"/>
</dbReference>
<evidence type="ECO:0000313" key="3">
    <source>
        <dbReference type="EMBL" id="QGF21747.1"/>
    </source>
</evidence>
<keyword evidence="4" id="KW-1185">Reference proteome</keyword>
<dbReference type="PANTHER" id="PTHR46609:SF6">
    <property type="entry name" value="EXONUCLEASE, PHAGE-TYPE_RECB, C-TERMINAL DOMAIN-CONTAINING PROTEIN-RELATED"/>
    <property type="match status" value="1"/>
</dbReference>
<dbReference type="InterPro" id="IPR051703">
    <property type="entry name" value="NF-kappa-B_Signaling_Reg"/>
</dbReference>